<dbReference type="EMBL" id="JAVXUP010000982">
    <property type="protein sequence ID" value="KAK3017739.1"/>
    <property type="molecule type" value="Genomic_DNA"/>
</dbReference>
<accession>A0AA88W0R8</accession>
<reference evidence="2" key="1">
    <citation type="submission" date="2022-12" db="EMBL/GenBank/DDBJ databases">
        <title>Draft genome assemblies for two species of Escallonia (Escalloniales).</title>
        <authorList>
            <person name="Chanderbali A."/>
            <person name="Dervinis C."/>
            <person name="Anghel I."/>
            <person name="Soltis D."/>
            <person name="Soltis P."/>
            <person name="Zapata F."/>
        </authorList>
    </citation>
    <scope>NUCLEOTIDE SEQUENCE</scope>
    <source>
        <strain evidence="2">UCBG64.0493</strain>
        <tissue evidence="2">Leaf</tissue>
    </source>
</reference>
<organism evidence="2 3">
    <name type="scientific">Escallonia herrerae</name>
    <dbReference type="NCBI Taxonomy" id="1293975"/>
    <lineage>
        <taxon>Eukaryota</taxon>
        <taxon>Viridiplantae</taxon>
        <taxon>Streptophyta</taxon>
        <taxon>Embryophyta</taxon>
        <taxon>Tracheophyta</taxon>
        <taxon>Spermatophyta</taxon>
        <taxon>Magnoliopsida</taxon>
        <taxon>eudicotyledons</taxon>
        <taxon>Gunneridae</taxon>
        <taxon>Pentapetalae</taxon>
        <taxon>asterids</taxon>
        <taxon>campanulids</taxon>
        <taxon>Escalloniales</taxon>
        <taxon>Escalloniaceae</taxon>
        <taxon>Escallonia</taxon>
    </lineage>
</organism>
<proteinExistence type="predicted"/>
<protein>
    <submittedName>
        <fullName evidence="2">Uncharacterized protein</fullName>
    </submittedName>
</protein>
<dbReference type="AlphaFoldDB" id="A0AA88W0R8"/>
<evidence type="ECO:0000313" key="3">
    <source>
        <dbReference type="Proteomes" id="UP001188597"/>
    </source>
</evidence>
<feature type="region of interest" description="Disordered" evidence="1">
    <location>
        <begin position="19"/>
        <end position="44"/>
    </location>
</feature>
<name>A0AA88W0R8_9ASTE</name>
<evidence type="ECO:0000256" key="1">
    <source>
        <dbReference type="SAM" id="MobiDB-lite"/>
    </source>
</evidence>
<dbReference type="Proteomes" id="UP001188597">
    <property type="component" value="Unassembled WGS sequence"/>
</dbReference>
<keyword evidence="3" id="KW-1185">Reference proteome</keyword>
<comment type="caution">
    <text evidence="2">The sequence shown here is derived from an EMBL/GenBank/DDBJ whole genome shotgun (WGS) entry which is preliminary data.</text>
</comment>
<sequence>MIKDRQKFRKVPNYLHPIACSGSGKVRRNDQRKAGSKTWGQKKSEKGGSTFIVMLATEMSSYDPTEDFKGLSVSSLEEPESRNSDRFLTVSSLSHAMVQERKLDMKIAEEQEGKD</sequence>
<gene>
    <name evidence="2" type="ORF">RJ639_003095</name>
</gene>
<evidence type="ECO:0000313" key="2">
    <source>
        <dbReference type="EMBL" id="KAK3017739.1"/>
    </source>
</evidence>